<evidence type="ECO:0000313" key="3">
    <source>
        <dbReference type="Proteomes" id="UP000263596"/>
    </source>
</evidence>
<keyword evidence="1" id="KW-1133">Transmembrane helix</keyword>
<accession>A0A3D2SIZ4</accession>
<dbReference type="Proteomes" id="UP000263596">
    <property type="component" value="Unassembled WGS sequence"/>
</dbReference>
<keyword evidence="2" id="KW-0808">Transferase</keyword>
<keyword evidence="2" id="KW-0418">Kinase</keyword>
<dbReference type="GO" id="GO:0016301">
    <property type="term" value="F:kinase activity"/>
    <property type="evidence" value="ECO:0007669"/>
    <property type="project" value="UniProtKB-KW"/>
</dbReference>
<feature type="transmembrane region" description="Helical" evidence="1">
    <location>
        <begin position="21"/>
        <end position="42"/>
    </location>
</feature>
<gene>
    <name evidence="2" type="ORF">DHW29_04035</name>
</gene>
<dbReference type="EMBL" id="DPVE01000081">
    <property type="protein sequence ID" value="HCK29426.1"/>
    <property type="molecule type" value="Genomic_DNA"/>
</dbReference>
<proteinExistence type="predicted"/>
<evidence type="ECO:0000256" key="1">
    <source>
        <dbReference type="SAM" id="Phobius"/>
    </source>
</evidence>
<sequence length="58" mass="6765">MIFSKLLYFYHKQPLSSRMTWSISVLSIILLVLIAVSAYRIALEESQEVIDKQMEEMA</sequence>
<organism evidence="2 3">
    <name type="scientific">Acinetobacter ursingii</name>
    <dbReference type="NCBI Taxonomy" id="108980"/>
    <lineage>
        <taxon>Bacteria</taxon>
        <taxon>Pseudomonadati</taxon>
        <taxon>Pseudomonadota</taxon>
        <taxon>Gammaproteobacteria</taxon>
        <taxon>Moraxellales</taxon>
        <taxon>Moraxellaceae</taxon>
        <taxon>Acinetobacter</taxon>
    </lineage>
</organism>
<reference evidence="2 3" key="1">
    <citation type="journal article" date="2018" name="Nat. Biotechnol.">
        <title>A standardized bacterial taxonomy based on genome phylogeny substantially revises the tree of life.</title>
        <authorList>
            <person name="Parks D.H."/>
            <person name="Chuvochina M."/>
            <person name="Waite D.W."/>
            <person name="Rinke C."/>
            <person name="Skarshewski A."/>
            <person name="Chaumeil P.A."/>
            <person name="Hugenholtz P."/>
        </authorList>
    </citation>
    <scope>NUCLEOTIDE SEQUENCE [LARGE SCALE GENOMIC DNA]</scope>
    <source>
        <strain evidence="2">UBA9669</strain>
    </source>
</reference>
<comment type="caution">
    <text evidence="2">The sequence shown here is derived from an EMBL/GenBank/DDBJ whole genome shotgun (WGS) entry which is preliminary data.</text>
</comment>
<keyword evidence="1" id="KW-0472">Membrane</keyword>
<keyword evidence="1" id="KW-0812">Transmembrane</keyword>
<dbReference type="AlphaFoldDB" id="A0A3D2SIZ4"/>
<feature type="non-terminal residue" evidence="2">
    <location>
        <position position="58"/>
    </location>
</feature>
<protein>
    <submittedName>
        <fullName evidence="2">Two-component sensor histidine kinase</fullName>
    </submittedName>
</protein>
<name>A0A3D2SIZ4_9GAMM</name>
<evidence type="ECO:0000313" key="2">
    <source>
        <dbReference type="EMBL" id="HCK29426.1"/>
    </source>
</evidence>